<feature type="domain" description="Amidase" evidence="8">
    <location>
        <begin position="80"/>
        <end position="533"/>
    </location>
</feature>
<comment type="subunit">
    <text evidence="7">Subunit of the heterotrimeric GatCAB amidotransferase (AdT) complex, composed of A, B and C subunits.</text>
</comment>
<name>A0A2R6RZA3_9APHY</name>
<evidence type="ECO:0000256" key="6">
    <source>
        <dbReference type="ARBA" id="ARBA00047407"/>
    </source>
</evidence>
<comment type="similarity">
    <text evidence="1 7">Belongs to the amidase family. GatA subfamily.</text>
</comment>
<evidence type="ECO:0000313" key="9">
    <source>
        <dbReference type="EMBL" id="PSS35350.1"/>
    </source>
</evidence>
<keyword evidence="4 7" id="KW-0067">ATP-binding</keyword>
<dbReference type="Gene3D" id="3.90.1300.10">
    <property type="entry name" value="Amidase signature (AS) domain"/>
    <property type="match status" value="1"/>
</dbReference>
<feature type="active site" description="Acyl-ester intermediate" evidence="7">
    <location>
        <position position="203"/>
    </location>
</feature>
<organism evidence="9 10">
    <name type="scientific">Hermanssonia centrifuga</name>
    <dbReference type="NCBI Taxonomy" id="98765"/>
    <lineage>
        <taxon>Eukaryota</taxon>
        <taxon>Fungi</taxon>
        <taxon>Dikarya</taxon>
        <taxon>Basidiomycota</taxon>
        <taxon>Agaricomycotina</taxon>
        <taxon>Agaricomycetes</taxon>
        <taxon>Polyporales</taxon>
        <taxon>Meruliaceae</taxon>
        <taxon>Hermanssonia</taxon>
    </lineage>
</organism>
<dbReference type="GO" id="GO:0030956">
    <property type="term" value="C:glutamyl-tRNA(Gln) amidotransferase complex"/>
    <property type="evidence" value="ECO:0007669"/>
    <property type="project" value="UniProtKB-UniRule"/>
</dbReference>
<protein>
    <recommendedName>
        <fullName evidence="7">Glutamyl-tRNA(Gln) amidotransferase subunit A, mitochondrial</fullName>
        <shortName evidence="7">Glu-AdT subunit A</shortName>
        <ecNumber evidence="7">6.3.5.7</ecNumber>
    </recommendedName>
</protein>
<sequence length="548" mass="58657">MHKFRPNFQSESVSGLELFTAYPSFLAMLVNVASICSRIGTPRQCRAISRLQSSLKAVNAKNLDVNALVYVPQCINPAVDTDLPLYDVPVAIKDNICTASMPTTCSSSMLTGFTSPFDATVVELLQSAGAPIIGKANCDEFGMGSLNMYSSCGPVVNPYQPKSRTTAWSERERRYAGGSSGGSAAAVAAGMCPVALGTDTGGSIRLPASYCGVVGLKPSYGIISRWGVVSFADSLDCVGIIGQNVDYVKRTFGILSKYDKKDLSSAKPPTRTKAREGCRNAMTNWQSSLSGLRVGIPQEYFPAETDRDILGPLKQVIKNLQKVGVTVVPVQLPSTPYALSAYYVIASAEASSNMARYDGIQYGLRVDPPPGADARKAADVYGYTRTQCFGPEVKRRILLGTYALTADAFDNYFLQAQRVRKLIRADFDKVFRHANVLMTGETSVGPEGVDVLLHPSAIRTAPPIPDASIAVENSSKESNGLESSLEDYVQDVLTVPASLAGLPAISVPAGLADDQWPIGVSVVGQWGYDEMVLRVAEIIEDTGRDAPV</sequence>
<dbReference type="OrthoDB" id="421993at2759"/>
<comment type="caution">
    <text evidence="9">The sequence shown here is derived from an EMBL/GenBank/DDBJ whole genome shotgun (WGS) entry which is preliminary data.</text>
</comment>
<dbReference type="AlphaFoldDB" id="A0A2R6RZA3"/>
<keyword evidence="10" id="KW-1185">Reference proteome</keyword>
<keyword evidence="5 7" id="KW-0648">Protein biosynthesis</keyword>
<gene>
    <name evidence="9" type="ORF">PHLCEN_2v1687</name>
</gene>
<dbReference type="InterPro" id="IPR036928">
    <property type="entry name" value="AS_sf"/>
</dbReference>
<dbReference type="InterPro" id="IPR023631">
    <property type="entry name" value="Amidase_dom"/>
</dbReference>
<dbReference type="EC" id="6.3.5.7" evidence="7"/>
<dbReference type="Proteomes" id="UP000186601">
    <property type="component" value="Unassembled WGS sequence"/>
</dbReference>
<dbReference type="GO" id="GO:0050567">
    <property type="term" value="F:glutaminyl-tRNA synthase (glutamine-hydrolyzing) activity"/>
    <property type="evidence" value="ECO:0007669"/>
    <property type="project" value="UniProtKB-UniRule"/>
</dbReference>
<dbReference type="Pfam" id="PF01425">
    <property type="entry name" value="Amidase"/>
    <property type="match status" value="1"/>
</dbReference>
<evidence type="ECO:0000256" key="2">
    <source>
        <dbReference type="ARBA" id="ARBA00022598"/>
    </source>
</evidence>
<dbReference type="PANTHER" id="PTHR11895">
    <property type="entry name" value="TRANSAMIDASE"/>
    <property type="match status" value="1"/>
</dbReference>
<comment type="catalytic activity">
    <reaction evidence="6 7">
        <text>L-glutamyl-tRNA(Gln) + L-glutamine + ATP + H2O = L-glutaminyl-tRNA(Gln) + L-glutamate + ADP + phosphate + H(+)</text>
        <dbReference type="Rhea" id="RHEA:17521"/>
        <dbReference type="Rhea" id="RHEA-COMP:9681"/>
        <dbReference type="Rhea" id="RHEA-COMP:9684"/>
        <dbReference type="ChEBI" id="CHEBI:15377"/>
        <dbReference type="ChEBI" id="CHEBI:15378"/>
        <dbReference type="ChEBI" id="CHEBI:29985"/>
        <dbReference type="ChEBI" id="CHEBI:30616"/>
        <dbReference type="ChEBI" id="CHEBI:43474"/>
        <dbReference type="ChEBI" id="CHEBI:58359"/>
        <dbReference type="ChEBI" id="CHEBI:78520"/>
        <dbReference type="ChEBI" id="CHEBI:78521"/>
        <dbReference type="ChEBI" id="CHEBI:456216"/>
        <dbReference type="EC" id="6.3.5.7"/>
    </reaction>
</comment>
<dbReference type="PROSITE" id="PS00571">
    <property type="entry name" value="AMIDASES"/>
    <property type="match status" value="1"/>
</dbReference>
<comment type="function">
    <text evidence="7">Allows the formation of correctly charged Gln-tRNA(Gln) through the transamidation of misacylated Glu-tRNA(Gln) in the mitochondria. The reaction takes place in the presence of glutamine and ATP through an activated gamma-phospho-Glu-tRNA(Gln).</text>
</comment>
<accession>A0A2R6RZA3</accession>
<dbReference type="GO" id="GO:0032543">
    <property type="term" value="P:mitochondrial translation"/>
    <property type="evidence" value="ECO:0007669"/>
    <property type="project" value="UniProtKB-UniRule"/>
</dbReference>
<dbReference type="PANTHER" id="PTHR11895:SF7">
    <property type="entry name" value="GLUTAMYL-TRNA(GLN) AMIDOTRANSFERASE SUBUNIT A, MITOCHONDRIAL"/>
    <property type="match status" value="1"/>
</dbReference>
<dbReference type="InterPro" id="IPR004412">
    <property type="entry name" value="GatA"/>
</dbReference>
<keyword evidence="2 7" id="KW-0436">Ligase</keyword>
<dbReference type="EMBL" id="MLYV02000137">
    <property type="protein sequence ID" value="PSS35350.1"/>
    <property type="molecule type" value="Genomic_DNA"/>
</dbReference>
<dbReference type="InterPro" id="IPR000120">
    <property type="entry name" value="Amidase"/>
</dbReference>
<feature type="active site" description="Charge relay system" evidence="7">
    <location>
        <position position="179"/>
    </location>
</feature>
<evidence type="ECO:0000256" key="7">
    <source>
        <dbReference type="HAMAP-Rule" id="MF_03150"/>
    </source>
</evidence>
<evidence type="ECO:0000313" key="10">
    <source>
        <dbReference type="Proteomes" id="UP000186601"/>
    </source>
</evidence>
<proteinExistence type="inferred from homology"/>
<dbReference type="SUPFAM" id="SSF75304">
    <property type="entry name" value="Amidase signature (AS) enzymes"/>
    <property type="match status" value="1"/>
</dbReference>
<evidence type="ECO:0000259" key="8">
    <source>
        <dbReference type="Pfam" id="PF01425"/>
    </source>
</evidence>
<dbReference type="InterPro" id="IPR020556">
    <property type="entry name" value="Amidase_CS"/>
</dbReference>
<evidence type="ECO:0000256" key="1">
    <source>
        <dbReference type="ARBA" id="ARBA00008069"/>
    </source>
</evidence>
<keyword evidence="7" id="KW-0496">Mitochondrion</keyword>
<dbReference type="STRING" id="98765.A0A2R6RZA3"/>
<comment type="subcellular location">
    <subcellularLocation>
        <location evidence="7">Mitochondrion</location>
    </subcellularLocation>
</comment>
<dbReference type="HAMAP" id="MF_00120">
    <property type="entry name" value="GatA"/>
    <property type="match status" value="1"/>
</dbReference>
<feature type="active site" description="Charge relay system" evidence="7">
    <location>
        <position position="93"/>
    </location>
</feature>
<evidence type="ECO:0000256" key="4">
    <source>
        <dbReference type="ARBA" id="ARBA00022840"/>
    </source>
</evidence>
<dbReference type="GO" id="GO:0070681">
    <property type="term" value="P:glutaminyl-tRNAGln biosynthesis via transamidation"/>
    <property type="evidence" value="ECO:0007669"/>
    <property type="project" value="UniProtKB-UniRule"/>
</dbReference>
<dbReference type="GO" id="GO:0005739">
    <property type="term" value="C:mitochondrion"/>
    <property type="evidence" value="ECO:0007669"/>
    <property type="project" value="UniProtKB-SubCell"/>
</dbReference>
<keyword evidence="3 7" id="KW-0547">Nucleotide-binding</keyword>
<evidence type="ECO:0000256" key="5">
    <source>
        <dbReference type="ARBA" id="ARBA00022917"/>
    </source>
</evidence>
<evidence type="ECO:0000256" key="3">
    <source>
        <dbReference type="ARBA" id="ARBA00022741"/>
    </source>
</evidence>
<reference evidence="9 10" key="1">
    <citation type="submission" date="2018-02" db="EMBL/GenBank/DDBJ databases">
        <title>Genome sequence of the basidiomycete white-rot fungus Phlebia centrifuga.</title>
        <authorList>
            <person name="Granchi Z."/>
            <person name="Peng M."/>
            <person name="de Vries R.P."/>
            <person name="Hilden K."/>
            <person name="Makela M.R."/>
            <person name="Grigoriev I."/>
            <person name="Riley R."/>
        </authorList>
    </citation>
    <scope>NUCLEOTIDE SEQUENCE [LARGE SCALE GENOMIC DNA]</scope>
    <source>
        <strain evidence="9 10">FBCC195</strain>
    </source>
</reference>
<dbReference type="GO" id="GO:0005524">
    <property type="term" value="F:ATP binding"/>
    <property type="evidence" value="ECO:0007669"/>
    <property type="project" value="UniProtKB-KW"/>
</dbReference>